<feature type="domain" description="Thioredoxin-like fold" evidence="3">
    <location>
        <begin position="202"/>
        <end position="334"/>
    </location>
</feature>
<evidence type="ECO:0000256" key="1">
    <source>
        <dbReference type="SAM" id="MobiDB-lite"/>
    </source>
</evidence>
<feature type="region of interest" description="Disordered" evidence="1">
    <location>
        <begin position="107"/>
        <end position="159"/>
    </location>
</feature>
<evidence type="ECO:0000313" key="4">
    <source>
        <dbReference type="EMBL" id="KAB0565881.1"/>
    </source>
</evidence>
<comment type="caution">
    <text evidence="4">The sequence shown here is derived from an EMBL/GenBank/DDBJ whole genome shotgun (WGS) entry which is preliminary data.</text>
</comment>
<protein>
    <submittedName>
        <fullName evidence="4">Thioredoxin fold domain-containing protein</fullName>
    </submittedName>
</protein>
<feature type="chain" id="PRO_5024924808" evidence="2">
    <location>
        <begin position="24"/>
        <end position="348"/>
    </location>
</feature>
<feature type="compositionally biased region" description="Low complexity" evidence="1">
    <location>
        <begin position="113"/>
        <end position="151"/>
    </location>
</feature>
<keyword evidence="2" id="KW-0732">Signal</keyword>
<reference evidence="4" key="1">
    <citation type="submission" date="2019-09" db="EMBL/GenBank/DDBJ databases">
        <title>Draft genome sequences of 48 bacterial type strains from the CCUG.</title>
        <authorList>
            <person name="Tunovic T."/>
            <person name="Pineiro-Iglesias B."/>
            <person name="Unosson C."/>
            <person name="Inganas E."/>
            <person name="Ohlen M."/>
            <person name="Cardew S."/>
            <person name="Jensie-Markopoulos S."/>
            <person name="Salva-Serra F."/>
            <person name="Jaen-Luchoro D."/>
            <person name="Karlsson R."/>
            <person name="Svensson-Stadler L."/>
            <person name="Chun J."/>
            <person name="Moore E."/>
        </authorList>
    </citation>
    <scope>NUCLEOTIDE SEQUENCE</scope>
    <source>
        <strain evidence="4">CCUG 50899</strain>
    </source>
</reference>
<feature type="signal peptide" evidence="2">
    <location>
        <begin position="1"/>
        <end position="23"/>
    </location>
</feature>
<evidence type="ECO:0000259" key="3">
    <source>
        <dbReference type="Pfam" id="PF13098"/>
    </source>
</evidence>
<dbReference type="InterPro" id="IPR036249">
    <property type="entry name" value="Thioredoxin-like_sf"/>
</dbReference>
<accession>A0A643ETH3</accession>
<dbReference type="AlphaFoldDB" id="A0A643ETH3"/>
<dbReference type="EMBL" id="VZPE01000015">
    <property type="protein sequence ID" value="KAB0565881.1"/>
    <property type="molecule type" value="Genomic_DNA"/>
</dbReference>
<evidence type="ECO:0000256" key="2">
    <source>
        <dbReference type="SAM" id="SignalP"/>
    </source>
</evidence>
<name>A0A643ETH3_9HYPH</name>
<gene>
    <name evidence="4" type="ORF">F7Q93_22745</name>
</gene>
<dbReference type="SUPFAM" id="SSF52833">
    <property type="entry name" value="Thioredoxin-like"/>
    <property type="match status" value="1"/>
</dbReference>
<dbReference type="RefSeq" id="WP_151081353.1">
    <property type="nucleotide sequence ID" value="NZ_JBHEEN010000017.1"/>
</dbReference>
<dbReference type="InterPro" id="IPR012336">
    <property type="entry name" value="Thioredoxin-like_fold"/>
</dbReference>
<organism evidence="4">
    <name type="scientific">Brucella pituitosa</name>
    <dbReference type="NCBI Taxonomy" id="571256"/>
    <lineage>
        <taxon>Bacteria</taxon>
        <taxon>Pseudomonadati</taxon>
        <taxon>Pseudomonadota</taxon>
        <taxon>Alphaproteobacteria</taxon>
        <taxon>Hyphomicrobiales</taxon>
        <taxon>Brucellaceae</taxon>
        <taxon>Brucella/Ochrobactrum group</taxon>
        <taxon>Brucella</taxon>
    </lineage>
</organism>
<dbReference type="Pfam" id="PF13098">
    <property type="entry name" value="Thioredoxin_2"/>
    <property type="match status" value="1"/>
</dbReference>
<sequence length="348" mass="38097">MRLSIAKTLIASMTMIVIKDASAQEVNIKAPDQEEFTPYIQKVLFKDSIKTQRLFKMDGFQVWTVQLPNQNPETVLTSKDGILIRGKIIGPDGQDISGSFTGMTAPALAGSKAPESTALQAAQAAPASPSVQRVPQTPPQTNVQQPATAQTEPQSAPATTFDAAQASGMNDASIPVAKDLAEFRQQADDFSMWVQANKFKPGAPVLYMFADPRCPWCARSFVELKPYMDRGDIELRIIPTPILSRLSFQLAVSFIHEKNPGVAFIKHSDEIISGSPERTPMPDSEMDQKVVSGMERNVKWVRKNGIRQVPFFLYKDDKGDQVLAGALDETKIKTIVATGKTDGKGKND</sequence>
<dbReference type="Gene3D" id="3.40.30.10">
    <property type="entry name" value="Glutaredoxin"/>
    <property type="match status" value="1"/>
</dbReference>
<proteinExistence type="predicted"/>